<name>A0A7R8ZPW9_9CRUS</name>
<evidence type="ECO:0000256" key="8">
    <source>
        <dbReference type="ARBA" id="ARBA00023053"/>
    </source>
</evidence>
<keyword evidence="6 15" id="KW-0812">Transmembrane</keyword>
<dbReference type="Pfam" id="PF00051">
    <property type="entry name" value="Kringle"/>
    <property type="match status" value="2"/>
</dbReference>
<evidence type="ECO:0000256" key="7">
    <source>
        <dbReference type="ARBA" id="ARBA00022989"/>
    </source>
</evidence>
<dbReference type="SMART" id="SM00130">
    <property type="entry name" value="KR"/>
    <property type="match status" value="2"/>
</dbReference>
<organism evidence="16">
    <name type="scientific">Cyprideis torosa</name>
    <dbReference type="NCBI Taxonomy" id="163714"/>
    <lineage>
        <taxon>Eukaryota</taxon>
        <taxon>Metazoa</taxon>
        <taxon>Ecdysozoa</taxon>
        <taxon>Arthropoda</taxon>
        <taxon>Crustacea</taxon>
        <taxon>Oligostraca</taxon>
        <taxon>Ostracoda</taxon>
        <taxon>Podocopa</taxon>
        <taxon>Podocopida</taxon>
        <taxon>Cytherocopina</taxon>
        <taxon>Cytheroidea</taxon>
        <taxon>Cytherideidae</taxon>
        <taxon>Cyprideis</taxon>
    </lineage>
</organism>
<sequence>GFPRGSPTVPNGSVVRRAFWVLLTFGLILFSIWQIWTAVIKFYEVPRTTNIKIEKKRSLPFPAITICPLTPFKIVQSSEGGTDPLRMIPLLNSALDELIGNPENCRDPVLFIQRSSPRMMTFFKEREKRSTWAFNALSDTDFRMRYRKSKGVVQQLADELRDDLEPTTKCWSPWNLEDLGVLTIVIGDTLELSQPVIRVQRRIDGFGGPGSSIFGGPQPATAVLHASYFVLFGACRLKLFIGSVRDRVIRFPPRDEAAEMVVFQQVRGFAGVIGCTDATHVRIIGPHQHENETITSTERSMCKQCGTFSNVAAQWSGSVLDSRILRCTAMEACVGQGVILGDSFYPNKRWLMALYRTTVLGSLEDLFNWDATYPHVPNSQEIMNDLFPEKNRTHAQNFCRNPGNDAGGPWCYTTDPQKRYEYCNIPFCDDGESLIGCKNNDTDFGYSGAQTKTENGRTCQRWDVDYPHSHAFNEDELFPEDGGKTGAQNFCRNPEKNGAPWCYTTDSLTRYEYCKVPTCG</sequence>
<keyword evidence="9 15" id="KW-0406">Ion transport</keyword>
<protein>
    <submittedName>
        <fullName evidence="16">Uncharacterized protein</fullName>
    </submittedName>
</protein>
<comment type="subcellular location">
    <subcellularLocation>
        <location evidence="1">Membrane</location>
        <topology evidence="1">Multi-pass membrane protein</topology>
    </subcellularLocation>
</comment>
<dbReference type="EMBL" id="OB665041">
    <property type="protein sequence ID" value="CAD7232717.1"/>
    <property type="molecule type" value="Genomic_DNA"/>
</dbReference>
<dbReference type="PROSITE" id="PS50070">
    <property type="entry name" value="KRINGLE_2"/>
    <property type="match status" value="2"/>
</dbReference>
<evidence type="ECO:0000256" key="10">
    <source>
        <dbReference type="ARBA" id="ARBA00023136"/>
    </source>
</evidence>
<gene>
    <name evidence="16" type="ORF">CTOB1V02_LOCUS10548</name>
</gene>
<dbReference type="InterPro" id="IPR018056">
    <property type="entry name" value="Kringle_CS"/>
</dbReference>
<dbReference type="GO" id="GO:0016020">
    <property type="term" value="C:membrane"/>
    <property type="evidence" value="ECO:0007669"/>
    <property type="project" value="UniProtKB-SubCell"/>
</dbReference>
<evidence type="ECO:0000256" key="12">
    <source>
        <dbReference type="ARBA" id="ARBA00023201"/>
    </source>
</evidence>
<evidence type="ECO:0000256" key="3">
    <source>
        <dbReference type="ARBA" id="ARBA00022448"/>
    </source>
</evidence>
<dbReference type="AlphaFoldDB" id="A0A7R8ZPW9"/>
<evidence type="ECO:0000256" key="5">
    <source>
        <dbReference type="ARBA" id="ARBA00022572"/>
    </source>
</evidence>
<dbReference type="Gene3D" id="2.40.20.10">
    <property type="entry name" value="Plasminogen Kringle 4"/>
    <property type="match status" value="2"/>
</dbReference>
<keyword evidence="8" id="KW-0915">Sodium</keyword>
<reference evidence="16" key="1">
    <citation type="submission" date="2020-11" db="EMBL/GenBank/DDBJ databases">
        <authorList>
            <person name="Tran Van P."/>
        </authorList>
    </citation>
    <scope>NUCLEOTIDE SEQUENCE</scope>
</reference>
<proteinExistence type="inferred from homology"/>
<evidence type="ECO:0000256" key="4">
    <source>
        <dbReference type="ARBA" id="ARBA00022461"/>
    </source>
</evidence>
<accession>A0A7R8ZPW9</accession>
<keyword evidence="5 14" id="KW-0420">Kringle</keyword>
<evidence type="ECO:0000256" key="11">
    <source>
        <dbReference type="ARBA" id="ARBA00023157"/>
    </source>
</evidence>
<evidence type="ECO:0000313" key="16">
    <source>
        <dbReference type="EMBL" id="CAD7232717.1"/>
    </source>
</evidence>
<feature type="disulfide bond" evidence="14">
    <location>
        <begin position="491"/>
        <end position="514"/>
    </location>
</feature>
<dbReference type="InterPro" id="IPR001873">
    <property type="entry name" value="ENaC"/>
</dbReference>
<dbReference type="PANTHER" id="PTHR24261">
    <property type="entry name" value="PLASMINOGEN-RELATED"/>
    <property type="match status" value="1"/>
</dbReference>
<keyword evidence="12 15" id="KW-0739">Sodium transport</keyword>
<keyword evidence="3 15" id="KW-0813">Transport</keyword>
<keyword evidence="10" id="KW-0472">Membrane</keyword>
<dbReference type="PROSITE" id="PS00021">
    <property type="entry name" value="KRINGLE_1"/>
    <property type="match status" value="2"/>
</dbReference>
<evidence type="ECO:0000256" key="15">
    <source>
        <dbReference type="RuleBase" id="RU000679"/>
    </source>
</evidence>
<evidence type="ECO:0000256" key="13">
    <source>
        <dbReference type="ARBA" id="ARBA00023303"/>
    </source>
</evidence>
<dbReference type="SUPFAM" id="SSF57440">
    <property type="entry name" value="Kringle-like"/>
    <property type="match status" value="2"/>
</dbReference>
<evidence type="ECO:0000256" key="14">
    <source>
        <dbReference type="PROSITE-ProRule" id="PRU00121"/>
    </source>
</evidence>
<dbReference type="GO" id="GO:0005272">
    <property type="term" value="F:sodium channel activity"/>
    <property type="evidence" value="ECO:0007669"/>
    <property type="project" value="UniProtKB-KW"/>
</dbReference>
<keyword evidence="11 14" id="KW-1015">Disulfide bond</keyword>
<dbReference type="InterPro" id="IPR000001">
    <property type="entry name" value="Kringle"/>
</dbReference>
<dbReference type="InterPro" id="IPR013806">
    <property type="entry name" value="Kringle-like"/>
</dbReference>
<keyword evidence="13 15" id="KW-0407">Ion channel</keyword>
<dbReference type="Pfam" id="PF00858">
    <property type="entry name" value="ASC"/>
    <property type="match status" value="1"/>
</dbReference>
<evidence type="ECO:0000256" key="2">
    <source>
        <dbReference type="ARBA" id="ARBA00007193"/>
    </source>
</evidence>
<keyword evidence="7" id="KW-1133">Transmembrane helix</keyword>
<evidence type="ECO:0000256" key="1">
    <source>
        <dbReference type="ARBA" id="ARBA00004141"/>
    </source>
</evidence>
<dbReference type="InterPro" id="IPR038178">
    <property type="entry name" value="Kringle_sf"/>
</dbReference>
<dbReference type="CDD" id="cd00108">
    <property type="entry name" value="KR"/>
    <property type="match status" value="2"/>
</dbReference>
<comment type="similarity">
    <text evidence="2 15">Belongs to the amiloride-sensitive sodium channel (TC 1.A.6) family.</text>
</comment>
<evidence type="ECO:0000256" key="6">
    <source>
        <dbReference type="ARBA" id="ARBA00022692"/>
    </source>
</evidence>
<dbReference type="InterPro" id="IPR050759">
    <property type="entry name" value="Serine_protease_kringle"/>
</dbReference>
<dbReference type="PANTHER" id="PTHR24261:SF7">
    <property type="entry name" value="KRINGLE DOMAIN-CONTAINING PROTEIN"/>
    <property type="match status" value="1"/>
</dbReference>
<evidence type="ECO:0000256" key="9">
    <source>
        <dbReference type="ARBA" id="ARBA00023065"/>
    </source>
</evidence>
<feature type="non-terminal residue" evidence="16">
    <location>
        <position position="1"/>
    </location>
</feature>
<dbReference type="OrthoDB" id="8065060at2759"/>
<feature type="non-terminal residue" evidence="16">
    <location>
        <position position="520"/>
    </location>
</feature>
<dbReference type="PRINTS" id="PR00018">
    <property type="entry name" value="KRINGLE"/>
</dbReference>
<comment type="caution">
    <text evidence="14">Lacks conserved residue(s) required for the propagation of feature annotation.</text>
</comment>
<keyword evidence="4 15" id="KW-0894">Sodium channel</keyword>